<comment type="caution">
    <text evidence="2">The sequence shown here is derived from an EMBL/GenBank/DDBJ whole genome shotgun (WGS) entry which is preliminary data.</text>
</comment>
<evidence type="ECO:0000256" key="1">
    <source>
        <dbReference type="SAM" id="MobiDB-lite"/>
    </source>
</evidence>
<dbReference type="AlphaFoldDB" id="A0A016SVF4"/>
<proteinExistence type="predicted"/>
<evidence type="ECO:0000313" key="3">
    <source>
        <dbReference type="Proteomes" id="UP000024635"/>
    </source>
</evidence>
<evidence type="ECO:0000313" key="2">
    <source>
        <dbReference type="EMBL" id="EYB94387.1"/>
    </source>
</evidence>
<dbReference type="Proteomes" id="UP000024635">
    <property type="component" value="Unassembled WGS sequence"/>
</dbReference>
<keyword evidence="3" id="KW-1185">Reference proteome</keyword>
<name>A0A016SVF4_9BILA</name>
<organism evidence="2 3">
    <name type="scientific">Ancylostoma ceylanicum</name>
    <dbReference type="NCBI Taxonomy" id="53326"/>
    <lineage>
        <taxon>Eukaryota</taxon>
        <taxon>Metazoa</taxon>
        <taxon>Ecdysozoa</taxon>
        <taxon>Nematoda</taxon>
        <taxon>Chromadorea</taxon>
        <taxon>Rhabditida</taxon>
        <taxon>Rhabditina</taxon>
        <taxon>Rhabditomorpha</taxon>
        <taxon>Strongyloidea</taxon>
        <taxon>Ancylostomatidae</taxon>
        <taxon>Ancylostomatinae</taxon>
        <taxon>Ancylostoma</taxon>
    </lineage>
</organism>
<feature type="compositionally biased region" description="Low complexity" evidence="1">
    <location>
        <begin position="78"/>
        <end position="99"/>
    </location>
</feature>
<dbReference type="EMBL" id="JARK01001508">
    <property type="protein sequence ID" value="EYB94387.1"/>
    <property type="molecule type" value="Genomic_DNA"/>
</dbReference>
<protein>
    <submittedName>
        <fullName evidence="2">Uncharacterized protein</fullName>
    </submittedName>
</protein>
<feature type="region of interest" description="Disordered" evidence="1">
    <location>
        <begin position="73"/>
        <end position="111"/>
    </location>
</feature>
<feature type="region of interest" description="Disordered" evidence="1">
    <location>
        <begin position="49"/>
        <end position="68"/>
    </location>
</feature>
<gene>
    <name evidence="2" type="primary">Acey_s0172.g363</name>
    <name evidence="2" type="ORF">Y032_0172g363</name>
</gene>
<reference evidence="3" key="1">
    <citation type="journal article" date="2015" name="Nat. Genet.">
        <title>The genome and transcriptome of the zoonotic hookworm Ancylostoma ceylanicum identify infection-specific gene families.</title>
        <authorList>
            <person name="Schwarz E.M."/>
            <person name="Hu Y."/>
            <person name="Antoshechkin I."/>
            <person name="Miller M.M."/>
            <person name="Sternberg P.W."/>
            <person name="Aroian R.V."/>
        </authorList>
    </citation>
    <scope>NUCLEOTIDE SEQUENCE</scope>
    <source>
        <strain evidence="3">HY135</strain>
    </source>
</reference>
<accession>A0A016SVF4</accession>
<sequence>MTACAAHSIILTSKYDSKHNMGQPCPLHMRYDMSDGLGYRKDHRFVDDPLAVSSQPKPPPSRSPCQAAFHNVQPPLASNSCHPSSPSTSSSCPSPLPTSRGRSLHHDKEES</sequence>